<evidence type="ECO:0000256" key="4">
    <source>
        <dbReference type="ARBA" id="ARBA00022692"/>
    </source>
</evidence>
<protein>
    <submittedName>
        <fullName evidence="11">Putative cystinosin</fullName>
    </submittedName>
</protein>
<feature type="chain" id="PRO_5013916640" evidence="10">
    <location>
        <begin position="24"/>
        <end position="332"/>
    </location>
</feature>
<comment type="catalytic activity">
    <reaction evidence="8">
        <text>L-cystine(out) + H(+)(out) = L-cystine(in) + H(+)(in)</text>
        <dbReference type="Rhea" id="RHEA:66172"/>
        <dbReference type="ChEBI" id="CHEBI:15378"/>
        <dbReference type="ChEBI" id="CHEBI:35491"/>
    </reaction>
    <physiologicalReaction direction="left-to-right" evidence="8">
        <dbReference type="Rhea" id="RHEA:66173"/>
    </physiologicalReaction>
</comment>
<reference evidence="11 12" key="1">
    <citation type="journal article" date="2017" name="PLoS Biol.">
        <title>The sea cucumber genome provides insights into morphological evolution and visceral regeneration.</title>
        <authorList>
            <person name="Zhang X."/>
            <person name="Sun L."/>
            <person name="Yuan J."/>
            <person name="Sun Y."/>
            <person name="Gao Y."/>
            <person name="Zhang L."/>
            <person name="Li S."/>
            <person name="Dai H."/>
            <person name="Hamel J.F."/>
            <person name="Liu C."/>
            <person name="Yu Y."/>
            <person name="Liu S."/>
            <person name="Lin W."/>
            <person name="Guo K."/>
            <person name="Jin S."/>
            <person name="Xu P."/>
            <person name="Storey K.B."/>
            <person name="Huan P."/>
            <person name="Zhang T."/>
            <person name="Zhou Y."/>
            <person name="Zhang J."/>
            <person name="Lin C."/>
            <person name="Li X."/>
            <person name="Xing L."/>
            <person name="Huo D."/>
            <person name="Sun M."/>
            <person name="Wang L."/>
            <person name="Mercier A."/>
            <person name="Li F."/>
            <person name="Yang H."/>
            <person name="Xiang J."/>
        </authorList>
    </citation>
    <scope>NUCLEOTIDE SEQUENCE [LARGE SCALE GENOMIC DNA]</scope>
    <source>
        <strain evidence="11">Shaxun</strain>
        <tissue evidence="11">Muscle</tissue>
    </source>
</reference>
<dbReference type="GO" id="GO:0005765">
    <property type="term" value="C:lysosomal membrane"/>
    <property type="evidence" value="ECO:0007669"/>
    <property type="project" value="TreeGrafter"/>
</dbReference>
<gene>
    <name evidence="11" type="ORF">BSL78_15128</name>
</gene>
<comment type="subcellular location">
    <subcellularLocation>
        <location evidence="1">Endomembrane system</location>
        <topology evidence="1">Multi-pass membrane protein</topology>
    </subcellularLocation>
</comment>
<comment type="similarity">
    <text evidence="2">Belongs to the cystinosin family.</text>
</comment>
<proteinExistence type="inferred from homology"/>
<dbReference type="PANTHER" id="PTHR13131">
    <property type="entry name" value="CYSTINOSIN"/>
    <property type="match status" value="1"/>
</dbReference>
<dbReference type="PANTHER" id="PTHR13131:SF5">
    <property type="entry name" value="CYSTINOSIN"/>
    <property type="match status" value="1"/>
</dbReference>
<evidence type="ECO:0000256" key="3">
    <source>
        <dbReference type="ARBA" id="ARBA00022448"/>
    </source>
</evidence>
<name>A0A2G8KJ41_STIJA</name>
<feature type="transmembrane region" description="Helical" evidence="9">
    <location>
        <begin position="207"/>
        <end position="229"/>
    </location>
</feature>
<evidence type="ECO:0000313" key="11">
    <source>
        <dbReference type="EMBL" id="PIK47980.1"/>
    </source>
</evidence>
<evidence type="ECO:0000256" key="7">
    <source>
        <dbReference type="ARBA" id="ARBA00023136"/>
    </source>
</evidence>
<keyword evidence="3" id="KW-0813">Transport</keyword>
<dbReference type="InterPro" id="IPR005282">
    <property type="entry name" value="LC_transporter"/>
</dbReference>
<dbReference type="EMBL" id="MRZV01000546">
    <property type="protein sequence ID" value="PIK47980.1"/>
    <property type="molecule type" value="Genomic_DNA"/>
</dbReference>
<evidence type="ECO:0000256" key="8">
    <source>
        <dbReference type="ARBA" id="ARBA00048473"/>
    </source>
</evidence>
<dbReference type="Proteomes" id="UP000230750">
    <property type="component" value="Unassembled WGS sequence"/>
</dbReference>
<feature type="signal peptide" evidence="10">
    <location>
        <begin position="1"/>
        <end position="23"/>
    </location>
</feature>
<dbReference type="Pfam" id="PF04193">
    <property type="entry name" value="PQ-loop"/>
    <property type="match status" value="1"/>
</dbReference>
<evidence type="ECO:0000256" key="5">
    <source>
        <dbReference type="ARBA" id="ARBA00022737"/>
    </source>
</evidence>
<evidence type="ECO:0000256" key="2">
    <source>
        <dbReference type="ARBA" id="ARBA00006855"/>
    </source>
</evidence>
<dbReference type="AlphaFoldDB" id="A0A2G8KJ41"/>
<dbReference type="Gene3D" id="1.20.1280.290">
    <property type="match status" value="1"/>
</dbReference>
<feature type="transmembrane region" description="Helical" evidence="9">
    <location>
        <begin position="166"/>
        <end position="187"/>
    </location>
</feature>
<keyword evidence="7 9" id="KW-0472">Membrane</keyword>
<dbReference type="STRING" id="307972.A0A2G8KJ41"/>
<evidence type="ECO:0000256" key="1">
    <source>
        <dbReference type="ARBA" id="ARBA00004127"/>
    </source>
</evidence>
<evidence type="ECO:0000256" key="10">
    <source>
        <dbReference type="SAM" id="SignalP"/>
    </source>
</evidence>
<keyword evidence="4 9" id="KW-0812">Transmembrane</keyword>
<dbReference type="InterPro" id="IPR006603">
    <property type="entry name" value="PQ-loop_rpt"/>
</dbReference>
<keyword evidence="10" id="KW-0732">Signal</keyword>
<evidence type="ECO:0000256" key="6">
    <source>
        <dbReference type="ARBA" id="ARBA00022989"/>
    </source>
</evidence>
<keyword evidence="6 9" id="KW-1133">Transmembrane helix</keyword>
<evidence type="ECO:0000256" key="9">
    <source>
        <dbReference type="SAM" id="Phobius"/>
    </source>
</evidence>
<evidence type="ECO:0000313" key="12">
    <source>
        <dbReference type="Proteomes" id="UP000230750"/>
    </source>
</evidence>
<sequence>MESKKSLPMRLLFLLCLVGLSVSESHCSGNLTVHPGTIKVLKGSKGLFNVTLCHNNTGSVVIHFQSSAEAVLTVEDNITIPQGEVGQPYPVEFHAKDAGITNIQMSSTQVDVSSEFVLVSSMENEALDTIAVIIGWIYFVAWSVSFYPQVYLNFRRKSVVGLSFDFLSYNFTGFLAYGIFNVGLYWIDEIKEEYTKQHKYSVIPVQLNDVVFTIHAFFITCVTIFKLLFTRGAFSMASITNSGRYRTGVVFAIIGRKDHNGTYDKSPVHLPCVCFLFTERRSESHNGLLDSSKYRLDVCNCNTDHNSRLESKCANVARICDVHRTSNLVSPS</sequence>
<accession>A0A2G8KJ41</accession>
<dbReference type="SMART" id="SM00679">
    <property type="entry name" value="CTNS"/>
    <property type="match status" value="1"/>
</dbReference>
<feature type="transmembrane region" description="Helical" evidence="9">
    <location>
        <begin position="130"/>
        <end position="154"/>
    </location>
</feature>
<comment type="caution">
    <text evidence="11">The sequence shown here is derived from an EMBL/GenBank/DDBJ whole genome shotgun (WGS) entry which is preliminary data.</text>
</comment>
<dbReference type="GO" id="GO:0012505">
    <property type="term" value="C:endomembrane system"/>
    <property type="evidence" value="ECO:0007669"/>
    <property type="project" value="UniProtKB-SubCell"/>
</dbReference>
<keyword evidence="12" id="KW-1185">Reference proteome</keyword>
<dbReference type="OrthoDB" id="75720at2759"/>
<keyword evidence="5" id="KW-0677">Repeat</keyword>
<organism evidence="11 12">
    <name type="scientific">Stichopus japonicus</name>
    <name type="common">Sea cucumber</name>
    <dbReference type="NCBI Taxonomy" id="307972"/>
    <lineage>
        <taxon>Eukaryota</taxon>
        <taxon>Metazoa</taxon>
        <taxon>Echinodermata</taxon>
        <taxon>Eleutherozoa</taxon>
        <taxon>Echinozoa</taxon>
        <taxon>Holothuroidea</taxon>
        <taxon>Aspidochirotacea</taxon>
        <taxon>Aspidochirotida</taxon>
        <taxon>Stichopodidae</taxon>
        <taxon>Apostichopus</taxon>
    </lineage>
</organism>
<dbReference type="GO" id="GO:0015184">
    <property type="term" value="F:L-cystine transmembrane transporter activity"/>
    <property type="evidence" value="ECO:0007669"/>
    <property type="project" value="TreeGrafter"/>
</dbReference>